<reference evidence="3" key="1">
    <citation type="journal article" date="2020" name="Stud. Mycol.">
        <title>101 Dothideomycetes genomes: a test case for predicting lifestyles and emergence of pathogens.</title>
        <authorList>
            <person name="Haridas S."/>
            <person name="Albert R."/>
            <person name="Binder M."/>
            <person name="Bloem J."/>
            <person name="Labutti K."/>
            <person name="Salamov A."/>
            <person name="Andreopoulos B."/>
            <person name="Baker S."/>
            <person name="Barry K."/>
            <person name="Bills G."/>
            <person name="Bluhm B."/>
            <person name="Cannon C."/>
            <person name="Castanera R."/>
            <person name="Culley D."/>
            <person name="Daum C."/>
            <person name="Ezra D."/>
            <person name="Gonzalez J."/>
            <person name="Henrissat B."/>
            <person name="Kuo A."/>
            <person name="Liang C."/>
            <person name="Lipzen A."/>
            <person name="Lutzoni F."/>
            <person name="Magnuson J."/>
            <person name="Mondo S."/>
            <person name="Nolan M."/>
            <person name="Ohm R."/>
            <person name="Pangilinan J."/>
            <person name="Park H.-J."/>
            <person name="Ramirez L."/>
            <person name="Alfaro M."/>
            <person name="Sun H."/>
            <person name="Tritt A."/>
            <person name="Yoshinaga Y."/>
            <person name="Zwiers L.-H."/>
            <person name="Turgeon B."/>
            <person name="Goodwin S."/>
            <person name="Spatafora J."/>
            <person name="Crous P."/>
            <person name="Grigoriev I."/>
        </authorList>
    </citation>
    <scope>NUCLEOTIDE SEQUENCE</scope>
    <source>
        <strain evidence="3">CBS 107.79</strain>
    </source>
</reference>
<protein>
    <submittedName>
        <fullName evidence="3">HET-domain-containing protein</fullName>
    </submittedName>
</protein>
<dbReference type="Pfam" id="PF00069">
    <property type="entry name" value="Pkinase"/>
    <property type="match status" value="1"/>
</dbReference>
<evidence type="ECO:0000313" key="3">
    <source>
        <dbReference type="EMBL" id="KAF1964817.1"/>
    </source>
</evidence>
<dbReference type="Proteomes" id="UP000800036">
    <property type="component" value="Unassembled WGS sequence"/>
</dbReference>
<dbReference type="GO" id="GO:0005524">
    <property type="term" value="F:ATP binding"/>
    <property type="evidence" value="ECO:0007669"/>
    <property type="project" value="InterPro"/>
</dbReference>
<evidence type="ECO:0000259" key="2">
    <source>
        <dbReference type="PROSITE" id="PS50011"/>
    </source>
</evidence>
<dbReference type="Gene3D" id="1.10.510.10">
    <property type="entry name" value="Transferase(Phosphotransferase) domain 1"/>
    <property type="match status" value="1"/>
</dbReference>
<dbReference type="InterPro" id="IPR000719">
    <property type="entry name" value="Prot_kinase_dom"/>
</dbReference>
<dbReference type="InterPro" id="IPR010730">
    <property type="entry name" value="HET"/>
</dbReference>
<dbReference type="EMBL" id="ML976776">
    <property type="protein sequence ID" value="KAF1964817.1"/>
    <property type="molecule type" value="Genomic_DNA"/>
</dbReference>
<evidence type="ECO:0000256" key="1">
    <source>
        <dbReference type="SAM" id="MobiDB-lite"/>
    </source>
</evidence>
<dbReference type="SUPFAM" id="SSF56112">
    <property type="entry name" value="Protein kinase-like (PK-like)"/>
    <property type="match status" value="1"/>
</dbReference>
<dbReference type="PANTHER" id="PTHR33112:SF10">
    <property type="entry name" value="TOL"/>
    <property type="match status" value="1"/>
</dbReference>
<evidence type="ECO:0000313" key="4">
    <source>
        <dbReference type="Proteomes" id="UP000800036"/>
    </source>
</evidence>
<gene>
    <name evidence="3" type="ORF">BU23DRAFT_50426</name>
</gene>
<dbReference type="Pfam" id="PF06985">
    <property type="entry name" value="HET"/>
    <property type="match status" value="1"/>
</dbReference>
<feature type="compositionally biased region" description="Low complexity" evidence="1">
    <location>
        <begin position="60"/>
        <end position="70"/>
    </location>
</feature>
<feature type="domain" description="Protein kinase" evidence="2">
    <location>
        <begin position="298"/>
        <end position="764"/>
    </location>
</feature>
<keyword evidence="4" id="KW-1185">Reference proteome</keyword>
<feature type="compositionally biased region" description="Basic and acidic residues" evidence="1">
    <location>
        <begin position="88"/>
        <end position="102"/>
    </location>
</feature>
<dbReference type="GO" id="GO:0004672">
    <property type="term" value="F:protein kinase activity"/>
    <property type="evidence" value="ECO:0007669"/>
    <property type="project" value="InterPro"/>
</dbReference>
<dbReference type="PANTHER" id="PTHR33112">
    <property type="entry name" value="DOMAIN PROTEIN, PUTATIVE-RELATED"/>
    <property type="match status" value="1"/>
</dbReference>
<name>A0A6A5UUR7_9PLEO</name>
<sequence length="1371" mass="157956">MGCLSTLWTALKGDLRRDPRQGTADSLEKTDEEVTIDPTPTESPSDEPAEHRFLKRRETTATTTSSFTVSERSRRYTNDSLSSLARSQEPRKTARRNTDDRISSQITNFRRRVRRRRTSDSDEMANSITELRRRKRKCLRDDIKAAMVLQGNPDLQFIPACALEQLFQQTTVERTLEGHRSSFKTEIQSLKSYICSEAMKLFAILAWAESEPLIEQFYQNQFRDQHLPVDCRINEEDFVEAFRLGNLRIDKHPFNNYQWTDRNIEDFCYNYQWPFLSPVFSQDQFRYHFHERTRMPFMEERHRSQKESFFSVVEEWRIHRDHIRTPKLVRIPDQENEHPVVAVKKLKQMDLKDPEFDAVARAEVEALELIRNLEHPHLVNAVAYYTKGKNHYIIFPWASRGNLRDFWERDPPKLDHKFLTWVFAQLCGLAEALRVLHHSHQERSTRHGDLKPENILCFDDLNKDHSEEVTSSRLVIADVGLSRSHNEITAVRKGATRTQSGTIKYEPPETELQPNEPRTRRYDVWSLGCIYVEFVIWMLYGPGELDHFRDDLSTLGENTRFYVIEKAVGVQHRTAHVNGVVQKWVDWIKNDPRCQGPTAVRSLVDLILARLLIVDVSPPSRFRSLHVPTLLEVNSMPSADVPSIRFRAPTFDFSVSSNSVAQSRASAEEVDDAMKSIVERASLTAEDRLDWINWNVPTQSGPKRYGNRLISSDAAERRDAQNEYRFTPLDDNWKYAPDAEIAQLLFADPNVRASASPVLKEPKLCPRCETLPIWMPKHSFSDTLASLKQRLHSCDLCRLLAKHVESHVDDDHEVVPFFRVGSSLTVGNRQQLPILSLYSTQSESTLGFNGSSHELQLGFSNLPEPGSPAHLKVLTWWIRNCDNDHQCSPKNETFLPTRVLDVGTDSDIVSLFCDTQGDTHLGRYMTLSHRWGAPTQHRKFCTYRSNIAQHRLGMNIADFPKTFQDAVKIARALGIKYLWIDSLCIIQDDEQDWETESKLMEQVFSCAYITVAASCASGTTDGFLRTRPPRDSVTLRAKNVSHYYVCDAIDDFKSDVDQGELNRRGWVLQERALSRRTLYFTEKQTYWECGNGIRCETLTKMNNKKASFLGDANFPNSIDTYVKGTKIQLFQSLYEKYATLDLSYSEDRPIAIKGLEKRLIRTLQTTGGYGVFQRYMHRCLLWQRSGNALRRIETFRGDPTPSWSWMAYVGAIKYMDVPFGRVTWAEDIQSPWSASDSIHAPCGVYEQDNDQAVLQPRGIRALAWELLNMCSPKNLILDDPSRCNSRSLRYVIVGTEKSYAPTDRELVDMYSPENSVLNDPGRSSSQTDRKVYVLVVANTLGEKDVHERVGVGVLQESLIWWSKPPLSIWLI</sequence>
<dbReference type="Gene3D" id="3.30.200.20">
    <property type="entry name" value="Phosphorylase Kinase, domain 1"/>
    <property type="match status" value="1"/>
</dbReference>
<dbReference type="SMART" id="SM00220">
    <property type="entry name" value="S_TKc"/>
    <property type="match status" value="1"/>
</dbReference>
<accession>A0A6A5UUR7</accession>
<dbReference type="OrthoDB" id="4062651at2759"/>
<feature type="region of interest" description="Disordered" evidence="1">
    <location>
        <begin position="14"/>
        <end position="126"/>
    </location>
</feature>
<proteinExistence type="predicted"/>
<feature type="compositionally biased region" description="Basic and acidic residues" evidence="1">
    <location>
        <begin position="48"/>
        <end position="59"/>
    </location>
</feature>
<dbReference type="InterPro" id="IPR011009">
    <property type="entry name" value="Kinase-like_dom_sf"/>
</dbReference>
<dbReference type="PROSITE" id="PS50011">
    <property type="entry name" value="PROTEIN_KINASE_DOM"/>
    <property type="match status" value="1"/>
</dbReference>
<dbReference type="CDD" id="cd00180">
    <property type="entry name" value="PKc"/>
    <property type="match status" value="1"/>
</dbReference>
<organism evidence="3 4">
    <name type="scientific">Bimuria novae-zelandiae CBS 107.79</name>
    <dbReference type="NCBI Taxonomy" id="1447943"/>
    <lineage>
        <taxon>Eukaryota</taxon>
        <taxon>Fungi</taxon>
        <taxon>Dikarya</taxon>
        <taxon>Ascomycota</taxon>
        <taxon>Pezizomycotina</taxon>
        <taxon>Dothideomycetes</taxon>
        <taxon>Pleosporomycetidae</taxon>
        <taxon>Pleosporales</taxon>
        <taxon>Massarineae</taxon>
        <taxon>Didymosphaeriaceae</taxon>
        <taxon>Bimuria</taxon>
    </lineage>
</organism>